<dbReference type="PANTHER" id="PTHR33452:SF1">
    <property type="entry name" value="INNER MEMBRANE PROTEIN YPHA-RELATED"/>
    <property type="match status" value="1"/>
</dbReference>
<evidence type="ECO:0000256" key="4">
    <source>
        <dbReference type="ARBA" id="ARBA00022692"/>
    </source>
</evidence>
<name>A0A923N3D8_9BACT</name>
<keyword evidence="3" id="KW-1003">Cell membrane</keyword>
<feature type="transmembrane region" description="Helical" evidence="7">
    <location>
        <begin position="87"/>
        <end position="107"/>
    </location>
</feature>
<gene>
    <name evidence="8" type="ORF">H8S84_01485</name>
</gene>
<protein>
    <submittedName>
        <fullName evidence="8">DoxX family protein</fullName>
    </submittedName>
</protein>
<evidence type="ECO:0000256" key="6">
    <source>
        <dbReference type="ARBA" id="ARBA00023136"/>
    </source>
</evidence>
<keyword evidence="9" id="KW-1185">Reference proteome</keyword>
<keyword evidence="6 7" id="KW-0472">Membrane</keyword>
<feature type="transmembrane region" description="Helical" evidence="7">
    <location>
        <begin position="60"/>
        <end position="80"/>
    </location>
</feature>
<evidence type="ECO:0000256" key="3">
    <source>
        <dbReference type="ARBA" id="ARBA00022475"/>
    </source>
</evidence>
<keyword evidence="5 7" id="KW-1133">Transmembrane helix</keyword>
<organism evidence="8 9">
    <name type="scientific">Pontibacter cellulosilyticus</name>
    <dbReference type="NCBI Taxonomy" id="1720253"/>
    <lineage>
        <taxon>Bacteria</taxon>
        <taxon>Pseudomonadati</taxon>
        <taxon>Bacteroidota</taxon>
        <taxon>Cytophagia</taxon>
        <taxon>Cytophagales</taxon>
        <taxon>Hymenobacteraceae</taxon>
        <taxon>Pontibacter</taxon>
    </lineage>
</organism>
<dbReference type="InterPro" id="IPR051907">
    <property type="entry name" value="DoxX-like_oxidoreductase"/>
</dbReference>
<dbReference type="RefSeq" id="WP_187065505.1">
    <property type="nucleotide sequence ID" value="NZ_JACRVF010000001.1"/>
</dbReference>
<evidence type="ECO:0000256" key="2">
    <source>
        <dbReference type="ARBA" id="ARBA00006679"/>
    </source>
</evidence>
<evidence type="ECO:0000256" key="7">
    <source>
        <dbReference type="SAM" id="Phobius"/>
    </source>
</evidence>
<evidence type="ECO:0000256" key="1">
    <source>
        <dbReference type="ARBA" id="ARBA00004651"/>
    </source>
</evidence>
<sequence>MIFKHRLLTTPETWSLTIVRVMLGLVIWAHGAQKLLGWFGGHGPAGFMGAFEQMTGLPGFMAWLIIIIEFVGGICLIIGFWTRIWAFCVLCLFVGIIMTVHLPYGFFMNWSGDQAGQGYEFHLLVIGMAWALVVGGAGMLSVDRSMYSGQRTTF</sequence>
<dbReference type="PANTHER" id="PTHR33452">
    <property type="entry name" value="OXIDOREDUCTASE CATD-RELATED"/>
    <property type="match status" value="1"/>
</dbReference>
<reference evidence="8" key="1">
    <citation type="submission" date="2020-08" db="EMBL/GenBank/DDBJ databases">
        <title>Pontibacter sp. SD6 16S ribosomal RNA gene Genome sequencing and assembly.</title>
        <authorList>
            <person name="Kang M."/>
        </authorList>
    </citation>
    <scope>NUCLEOTIDE SEQUENCE</scope>
    <source>
        <strain evidence="8">SD6</strain>
    </source>
</reference>
<dbReference type="AlphaFoldDB" id="A0A923N3D8"/>
<feature type="transmembrane region" description="Helical" evidence="7">
    <location>
        <begin position="119"/>
        <end position="142"/>
    </location>
</feature>
<evidence type="ECO:0000256" key="5">
    <source>
        <dbReference type="ARBA" id="ARBA00022989"/>
    </source>
</evidence>
<dbReference type="Pfam" id="PF07681">
    <property type="entry name" value="DoxX"/>
    <property type="match status" value="1"/>
</dbReference>
<comment type="subcellular location">
    <subcellularLocation>
        <location evidence="1">Cell membrane</location>
        <topology evidence="1">Multi-pass membrane protein</topology>
    </subcellularLocation>
</comment>
<keyword evidence="4 7" id="KW-0812">Transmembrane</keyword>
<comment type="caution">
    <text evidence="8">The sequence shown here is derived from an EMBL/GenBank/DDBJ whole genome shotgun (WGS) entry which is preliminary data.</text>
</comment>
<comment type="similarity">
    <text evidence="2">Belongs to the DoxX family.</text>
</comment>
<dbReference type="EMBL" id="JACRVF010000001">
    <property type="protein sequence ID" value="MBC5991503.1"/>
    <property type="molecule type" value="Genomic_DNA"/>
</dbReference>
<feature type="transmembrane region" description="Helical" evidence="7">
    <location>
        <begin position="21"/>
        <end position="40"/>
    </location>
</feature>
<evidence type="ECO:0000313" key="8">
    <source>
        <dbReference type="EMBL" id="MBC5991503.1"/>
    </source>
</evidence>
<dbReference type="GO" id="GO:0005886">
    <property type="term" value="C:plasma membrane"/>
    <property type="evidence" value="ECO:0007669"/>
    <property type="project" value="UniProtKB-SubCell"/>
</dbReference>
<dbReference type="InterPro" id="IPR032808">
    <property type="entry name" value="DoxX"/>
</dbReference>
<accession>A0A923N3D8</accession>
<proteinExistence type="inferred from homology"/>
<dbReference type="Proteomes" id="UP000603640">
    <property type="component" value="Unassembled WGS sequence"/>
</dbReference>
<evidence type="ECO:0000313" key="9">
    <source>
        <dbReference type="Proteomes" id="UP000603640"/>
    </source>
</evidence>